<organism evidence="3 4">
    <name type="scientific">Lachancea quebecensis</name>
    <dbReference type="NCBI Taxonomy" id="1654605"/>
    <lineage>
        <taxon>Eukaryota</taxon>
        <taxon>Fungi</taxon>
        <taxon>Dikarya</taxon>
        <taxon>Ascomycota</taxon>
        <taxon>Saccharomycotina</taxon>
        <taxon>Saccharomycetes</taxon>
        <taxon>Saccharomycetales</taxon>
        <taxon>Saccharomycetaceae</taxon>
        <taxon>Lachancea</taxon>
    </lineage>
</organism>
<evidence type="ECO:0000313" key="4">
    <source>
        <dbReference type="Proteomes" id="UP000236544"/>
    </source>
</evidence>
<dbReference type="AlphaFoldDB" id="A0A0P1KTQ8"/>
<name>A0A0P1KTQ8_9SACH</name>
<dbReference type="GO" id="GO:0004843">
    <property type="term" value="F:cysteine-type deubiquitinase activity"/>
    <property type="evidence" value="ECO:0007669"/>
    <property type="project" value="InterPro"/>
</dbReference>
<dbReference type="InterPro" id="IPR007518">
    <property type="entry name" value="MINDY"/>
</dbReference>
<feature type="region of interest" description="Disordered" evidence="1">
    <location>
        <begin position="275"/>
        <end position="377"/>
    </location>
</feature>
<feature type="compositionally biased region" description="Polar residues" evidence="1">
    <location>
        <begin position="275"/>
        <end position="314"/>
    </location>
</feature>
<dbReference type="PANTHER" id="PTHR18063">
    <property type="entry name" value="NF-E2 INDUCIBLE PROTEIN"/>
    <property type="match status" value="1"/>
</dbReference>
<protein>
    <submittedName>
        <fullName evidence="3">LAQU0S08e04456g1_1</fullName>
    </submittedName>
</protein>
<reference evidence="4" key="1">
    <citation type="submission" date="2015-10" db="EMBL/GenBank/DDBJ databases">
        <authorList>
            <person name="Devillers H."/>
        </authorList>
    </citation>
    <scope>NUCLEOTIDE SEQUENCE [LARGE SCALE GENOMIC DNA]</scope>
</reference>
<evidence type="ECO:0000256" key="1">
    <source>
        <dbReference type="SAM" id="MobiDB-lite"/>
    </source>
</evidence>
<evidence type="ECO:0000313" key="3">
    <source>
        <dbReference type="EMBL" id="CUS23206.1"/>
    </source>
</evidence>
<dbReference type="EMBL" id="LN890539">
    <property type="protein sequence ID" value="CUS23206.1"/>
    <property type="molecule type" value="Genomic_DNA"/>
</dbReference>
<sequence>MSLSFQVKAIEINGYAYRIVLQSDNGPCALIALCNVLLLSPQYTRYVGALSRLVETRTEVALDELITTLANIGMQMPRGAQSDVNRLLELLPQLHTGLSINPVFNGSFEDGDEMALFRLFNVSIVHGWVADYAEDRGQYEHVSKYSYEGAQRALIDAYDVQHGAEPANAAGRDYDAQALLEDATYIKSFLARSATQLTDYGLHHLRELLLENSYAVLFRNDHFSTIIKHNNELYALVTDLGFKDDDNIVWQSLKSVNGSQDTFYSGRFIPSTLQKSNTEVTSATSGSQARNPFLDPTNSRADAQASSGPNTMTDEQYARQLQEQEDARVARSYNRQYAAARNQRRVTQDSTDAGSRHGKKSSSMRKRDKLKKKCIVM</sequence>
<dbReference type="InterPro" id="IPR033979">
    <property type="entry name" value="MINDY_domain"/>
</dbReference>
<dbReference type="GO" id="GO:0071108">
    <property type="term" value="P:protein K48-linked deubiquitination"/>
    <property type="evidence" value="ECO:0007669"/>
    <property type="project" value="TreeGrafter"/>
</dbReference>
<dbReference type="Pfam" id="PF04424">
    <property type="entry name" value="MINDY_DUB"/>
    <property type="match status" value="1"/>
</dbReference>
<keyword evidence="4" id="KW-1185">Reference proteome</keyword>
<proteinExistence type="predicted"/>
<feature type="domain" description="MINDY deubiquitinase" evidence="2">
    <location>
        <begin position="4"/>
        <end position="268"/>
    </location>
</feature>
<gene>
    <name evidence="3" type="ORF">LAQU0_S08e04456g</name>
</gene>
<dbReference type="GO" id="GO:1990380">
    <property type="term" value="F:K48-linked deubiquitinase activity"/>
    <property type="evidence" value="ECO:0007669"/>
    <property type="project" value="InterPro"/>
</dbReference>
<dbReference type="PANTHER" id="PTHR18063:SF6">
    <property type="entry name" value="UBIQUITIN CARBOXYL-TERMINAL HYDROLASE"/>
    <property type="match status" value="1"/>
</dbReference>
<evidence type="ECO:0000259" key="2">
    <source>
        <dbReference type="Pfam" id="PF04424"/>
    </source>
</evidence>
<dbReference type="GO" id="GO:0071944">
    <property type="term" value="C:cell periphery"/>
    <property type="evidence" value="ECO:0007669"/>
    <property type="project" value="TreeGrafter"/>
</dbReference>
<feature type="compositionally biased region" description="Basic residues" evidence="1">
    <location>
        <begin position="356"/>
        <end position="377"/>
    </location>
</feature>
<accession>A0A0P1KTQ8</accession>
<dbReference type="GO" id="GO:0005829">
    <property type="term" value="C:cytosol"/>
    <property type="evidence" value="ECO:0007669"/>
    <property type="project" value="TreeGrafter"/>
</dbReference>
<dbReference type="OrthoDB" id="10261212at2759"/>
<dbReference type="GO" id="GO:0016807">
    <property type="term" value="F:cysteine-type carboxypeptidase activity"/>
    <property type="evidence" value="ECO:0007669"/>
    <property type="project" value="TreeGrafter"/>
</dbReference>
<dbReference type="Proteomes" id="UP000236544">
    <property type="component" value="Unassembled WGS sequence"/>
</dbReference>